<dbReference type="AlphaFoldDB" id="A0A427A8B2"/>
<organism evidence="2 3">
    <name type="scientific">Ensete ventricosum</name>
    <name type="common">Abyssinian banana</name>
    <name type="synonym">Musa ensete</name>
    <dbReference type="NCBI Taxonomy" id="4639"/>
    <lineage>
        <taxon>Eukaryota</taxon>
        <taxon>Viridiplantae</taxon>
        <taxon>Streptophyta</taxon>
        <taxon>Embryophyta</taxon>
        <taxon>Tracheophyta</taxon>
        <taxon>Spermatophyta</taxon>
        <taxon>Magnoliopsida</taxon>
        <taxon>Liliopsida</taxon>
        <taxon>Zingiberales</taxon>
        <taxon>Musaceae</taxon>
        <taxon>Ensete</taxon>
    </lineage>
</organism>
<sequence>MPPPCCHLLSLNISLPFFTSPSRYRRSSSHSPPITLPFCSPFPALKPFPLAAASSFPYSYQNPDRDQQRDPQPLVPQDEELVIGDCLVFEDGAFEDGDPFDPPSPSDEAGRPGRRRPAAAASKVEAESLVPNKWKEAVEEINLTKKEKRRISHELKFGSRMERRKKSPVPDMEEYRTFREMKLAQLKPVVLDDPRKFPAVPPEQKGLSGGRVAPRNPRLGSDGGTLEDIREFFNSGKYVPRDVDDDKNPQGEFGIWALYISSNINSFPFLVSYY</sequence>
<dbReference type="EMBL" id="AMZH03003409">
    <property type="protein sequence ID" value="RRT72411.1"/>
    <property type="molecule type" value="Genomic_DNA"/>
</dbReference>
<evidence type="ECO:0000313" key="3">
    <source>
        <dbReference type="Proteomes" id="UP000287651"/>
    </source>
</evidence>
<reference evidence="2 3" key="1">
    <citation type="journal article" date="2014" name="Agronomy (Basel)">
        <title>A Draft Genome Sequence for Ensete ventricosum, the Drought-Tolerant Tree Against Hunger.</title>
        <authorList>
            <person name="Harrison J."/>
            <person name="Moore K.A."/>
            <person name="Paszkiewicz K."/>
            <person name="Jones T."/>
            <person name="Grant M."/>
            <person name="Ambacheew D."/>
            <person name="Muzemil S."/>
            <person name="Studholme D.J."/>
        </authorList>
    </citation>
    <scope>NUCLEOTIDE SEQUENCE [LARGE SCALE GENOMIC DNA]</scope>
</reference>
<feature type="region of interest" description="Disordered" evidence="1">
    <location>
        <begin position="199"/>
        <end position="226"/>
    </location>
</feature>
<dbReference type="Proteomes" id="UP000287651">
    <property type="component" value="Unassembled WGS sequence"/>
</dbReference>
<evidence type="ECO:0000313" key="2">
    <source>
        <dbReference type="EMBL" id="RRT72411.1"/>
    </source>
</evidence>
<feature type="region of interest" description="Disordered" evidence="1">
    <location>
        <begin position="94"/>
        <end position="124"/>
    </location>
</feature>
<accession>A0A427A8B2</accession>
<gene>
    <name evidence="2" type="ORF">B296_00033987</name>
</gene>
<proteinExistence type="predicted"/>
<name>A0A427A8B2_ENSVE</name>
<evidence type="ECO:0000256" key="1">
    <source>
        <dbReference type="SAM" id="MobiDB-lite"/>
    </source>
</evidence>
<comment type="caution">
    <text evidence="2">The sequence shown here is derived from an EMBL/GenBank/DDBJ whole genome shotgun (WGS) entry which is preliminary data.</text>
</comment>
<protein>
    <submittedName>
        <fullName evidence="2">Uncharacterized protein</fullName>
    </submittedName>
</protein>